<keyword evidence="2" id="KW-1185">Reference proteome</keyword>
<dbReference type="AlphaFoldDB" id="A0A2P8H8L8"/>
<reference evidence="1 2" key="1">
    <citation type="submission" date="2018-03" db="EMBL/GenBank/DDBJ databases">
        <title>Genomic Encyclopedia of Type Strains, Phase III (KMG-III): the genomes of soil and plant-associated and newly described type strains.</title>
        <authorList>
            <person name="Whitman W."/>
        </authorList>
    </citation>
    <scope>NUCLEOTIDE SEQUENCE [LARGE SCALE GENOMIC DNA]</scope>
    <source>
        <strain evidence="1 2">CGMCC 1.07653</strain>
    </source>
</reference>
<name>A0A2P8H8L8_9BACI</name>
<dbReference type="OrthoDB" id="9813491at2"/>
<dbReference type="SUPFAM" id="SSF101386">
    <property type="entry name" value="all-alpha NTP pyrophosphatases"/>
    <property type="match status" value="1"/>
</dbReference>
<dbReference type="Gene3D" id="1.10.3420.10">
    <property type="entry name" value="putative ntp pyrophosphohydrolase like domain"/>
    <property type="match status" value="1"/>
</dbReference>
<protein>
    <submittedName>
        <fullName evidence="1">Putative house-cleaning noncanonical NTP pyrophosphatase (MazG superfamily)</fullName>
    </submittedName>
</protein>
<accession>A0A2P8H8L8</accession>
<dbReference type="InterPro" id="IPR023292">
    <property type="entry name" value="NTP_PyroPHydrolase-like_dom_sf"/>
</dbReference>
<evidence type="ECO:0000313" key="1">
    <source>
        <dbReference type="EMBL" id="PSL42562.1"/>
    </source>
</evidence>
<organism evidence="1 2">
    <name type="scientific">Salsuginibacillus halophilus</name>
    <dbReference type="NCBI Taxonomy" id="517424"/>
    <lineage>
        <taxon>Bacteria</taxon>
        <taxon>Bacillati</taxon>
        <taxon>Bacillota</taxon>
        <taxon>Bacilli</taxon>
        <taxon>Bacillales</taxon>
        <taxon>Bacillaceae</taxon>
        <taxon>Salsuginibacillus</taxon>
    </lineage>
</organism>
<dbReference type="InterPro" id="IPR038735">
    <property type="entry name" value="MSMEG_1276-like_NTP-PPase_dom"/>
</dbReference>
<dbReference type="EMBL" id="PYAV01000014">
    <property type="protein sequence ID" value="PSL42562.1"/>
    <property type="molecule type" value="Genomic_DNA"/>
</dbReference>
<gene>
    <name evidence="1" type="ORF">B0H94_11436</name>
</gene>
<comment type="caution">
    <text evidence="1">The sequence shown here is derived from an EMBL/GenBank/DDBJ whole genome shotgun (WGS) entry which is preliminary data.</text>
</comment>
<dbReference type="CDD" id="cd11532">
    <property type="entry name" value="NTP-PPase_COG4997"/>
    <property type="match status" value="1"/>
</dbReference>
<dbReference type="RefSeq" id="WP_106589637.1">
    <property type="nucleotide sequence ID" value="NZ_PYAV01000014.1"/>
</dbReference>
<sequence>MPEYNKLVRDKIPEIIEASGKSHVTEVLSDGDYVKEAQKKLHEELQEYEEAAAVSGEEALDELADIAELLHALTYKHGADPEKLEERRQEKAEKRGGFQDKLFLVRVDDE</sequence>
<evidence type="ECO:0000313" key="2">
    <source>
        <dbReference type="Proteomes" id="UP000242310"/>
    </source>
</evidence>
<dbReference type="Proteomes" id="UP000242310">
    <property type="component" value="Unassembled WGS sequence"/>
</dbReference>
<proteinExistence type="predicted"/>